<evidence type="ECO:0000313" key="2">
    <source>
        <dbReference type="Proteomes" id="UP000789860"/>
    </source>
</evidence>
<proteinExistence type="predicted"/>
<accession>A0ACA9K2C6</accession>
<dbReference type="Proteomes" id="UP000789860">
    <property type="component" value="Unassembled WGS sequence"/>
</dbReference>
<gene>
    <name evidence="1" type="ORF">SCALOS_LOCUS1042</name>
</gene>
<feature type="non-terminal residue" evidence="1">
    <location>
        <position position="1"/>
    </location>
</feature>
<dbReference type="EMBL" id="CAJVPM010000617">
    <property type="protein sequence ID" value="CAG8448076.1"/>
    <property type="molecule type" value="Genomic_DNA"/>
</dbReference>
<comment type="caution">
    <text evidence="1">The sequence shown here is derived from an EMBL/GenBank/DDBJ whole genome shotgun (WGS) entry which is preliminary data.</text>
</comment>
<keyword evidence="2" id="KW-1185">Reference proteome</keyword>
<protein>
    <submittedName>
        <fullName evidence="1">7469_t:CDS:1</fullName>
    </submittedName>
</protein>
<sequence>YDVVRNDIKAILPQKGWDDGSIGPILVRLAWHTSGTYDKTTKTGGSDGATMRYSIEANDPANAGLEHARAFLEPIKEKHSWISLVSIEAMGGPTIPWKHGRKDKPESASPPNGRLPDAEKGASHIREVFYRDRSGYERGWTFTETRFNNQFYVMLTRLDWQEEKLPNGLIQYGNKKLMMLPSDMAFLHDPQFSEIVKIYANNKETFFEDFAAAFGKLLELGVNREEDEAKL</sequence>
<organism evidence="1 2">
    <name type="scientific">Scutellospora calospora</name>
    <dbReference type="NCBI Taxonomy" id="85575"/>
    <lineage>
        <taxon>Eukaryota</taxon>
        <taxon>Fungi</taxon>
        <taxon>Fungi incertae sedis</taxon>
        <taxon>Mucoromycota</taxon>
        <taxon>Glomeromycotina</taxon>
        <taxon>Glomeromycetes</taxon>
        <taxon>Diversisporales</taxon>
        <taxon>Gigasporaceae</taxon>
        <taxon>Scutellospora</taxon>
    </lineage>
</organism>
<evidence type="ECO:0000313" key="1">
    <source>
        <dbReference type="EMBL" id="CAG8448076.1"/>
    </source>
</evidence>
<reference evidence="1" key="1">
    <citation type="submission" date="2021-06" db="EMBL/GenBank/DDBJ databases">
        <authorList>
            <person name="Kallberg Y."/>
            <person name="Tangrot J."/>
            <person name="Rosling A."/>
        </authorList>
    </citation>
    <scope>NUCLEOTIDE SEQUENCE</scope>
    <source>
        <strain evidence="1">AU212A</strain>
    </source>
</reference>
<name>A0ACA9K2C6_9GLOM</name>